<accession>A0AAN8WHL5</accession>
<dbReference type="AlphaFoldDB" id="A0AAN8WHL5"/>
<proteinExistence type="predicted"/>
<gene>
    <name evidence="2" type="ORF">SK128_023590</name>
</gene>
<evidence type="ECO:0000313" key="3">
    <source>
        <dbReference type="Proteomes" id="UP001381693"/>
    </source>
</evidence>
<sequence>MGRSCRCSDQSVSYKSPHSTSEMKPLGKCYAISAVGEGCSFDGQDHSSKLALYKHLSRSVGKSLCIGQDWQSSGTYQFSTYLAGEVNSTRHAEQFMSLADK</sequence>
<protein>
    <submittedName>
        <fullName evidence="2">Uncharacterized protein</fullName>
    </submittedName>
</protein>
<comment type="caution">
    <text evidence="2">The sequence shown here is derived from an EMBL/GenBank/DDBJ whole genome shotgun (WGS) entry which is preliminary data.</text>
</comment>
<organism evidence="2 3">
    <name type="scientific">Halocaridina rubra</name>
    <name type="common">Hawaiian red shrimp</name>
    <dbReference type="NCBI Taxonomy" id="373956"/>
    <lineage>
        <taxon>Eukaryota</taxon>
        <taxon>Metazoa</taxon>
        <taxon>Ecdysozoa</taxon>
        <taxon>Arthropoda</taxon>
        <taxon>Crustacea</taxon>
        <taxon>Multicrustacea</taxon>
        <taxon>Malacostraca</taxon>
        <taxon>Eumalacostraca</taxon>
        <taxon>Eucarida</taxon>
        <taxon>Decapoda</taxon>
        <taxon>Pleocyemata</taxon>
        <taxon>Caridea</taxon>
        <taxon>Atyoidea</taxon>
        <taxon>Atyidae</taxon>
        <taxon>Halocaridina</taxon>
    </lineage>
</organism>
<reference evidence="2 3" key="1">
    <citation type="submission" date="2023-11" db="EMBL/GenBank/DDBJ databases">
        <title>Halocaridina rubra genome assembly.</title>
        <authorList>
            <person name="Smith C."/>
        </authorList>
    </citation>
    <scope>NUCLEOTIDE SEQUENCE [LARGE SCALE GENOMIC DNA]</scope>
    <source>
        <strain evidence="2">EP-1</strain>
        <tissue evidence="2">Whole</tissue>
    </source>
</reference>
<keyword evidence="3" id="KW-1185">Reference proteome</keyword>
<feature type="compositionally biased region" description="Polar residues" evidence="1">
    <location>
        <begin position="7"/>
        <end position="22"/>
    </location>
</feature>
<name>A0AAN8WHL5_HALRR</name>
<feature type="region of interest" description="Disordered" evidence="1">
    <location>
        <begin position="1"/>
        <end position="24"/>
    </location>
</feature>
<dbReference type="EMBL" id="JAXCGZ010021631">
    <property type="protein sequence ID" value="KAK7047496.1"/>
    <property type="molecule type" value="Genomic_DNA"/>
</dbReference>
<evidence type="ECO:0000256" key="1">
    <source>
        <dbReference type="SAM" id="MobiDB-lite"/>
    </source>
</evidence>
<evidence type="ECO:0000313" key="2">
    <source>
        <dbReference type="EMBL" id="KAK7047496.1"/>
    </source>
</evidence>
<dbReference type="Proteomes" id="UP001381693">
    <property type="component" value="Unassembled WGS sequence"/>
</dbReference>